<dbReference type="OrthoDB" id="1120477at2"/>
<keyword evidence="1" id="KW-0472">Membrane</keyword>
<evidence type="ECO:0000313" key="2">
    <source>
        <dbReference type="EMBL" id="RRG22168.1"/>
    </source>
</evidence>
<evidence type="ECO:0000313" key="3">
    <source>
        <dbReference type="Proteomes" id="UP000285794"/>
    </source>
</evidence>
<dbReference type="Proteomes" id="UP000285794">
    <property type="component" value="Unassembled WGS sequence"/>
</dbReference>
<dbReference type="RefSeq" id="WP_125030400.1">
    <property type="nucleotide sequence ID" value="NZ_JAPXVP010000006.1"/>
</dbReference>
<dbReference type="InterPro" id="IPR058060">
    <property type="entry name" value="HYC_CC_PP"/>
</dbReference>
<gene>
    <name evidence="2" type="ORF">DWB61_08155</name>
</gene>
<organism evidence="2 3">
    <name type="scientific">Ancylomarina euxinus</name>
    <dbReference type="NCBI Taxonomy" id="2283627"/>
    <lineage>
        <taxon>Bacteria</taxon>
        <taxon>Pseudomonadati</taxon>
        <taxon>Bacteroidota</taxon>
        <taxon>Bacteroidia</taxon>
        <taxon>Marinilabiliales</taxon>
        <taxon>Marinifilaceae</taxon>
        <taxon>Ancylomarina</taxon>
    </lineage>
</organism>
<dbReference type="InterPro" id="IPR058512">
    <property type="entry name" value="DUF8199"/>
</dbReference>
<dbReference type="Pfam" id="PF26622">
    <property type="entry name" value="DUF8199"/>
    <property type="match status" value="1"/>
</dbReference>
<sequence>MIKYQFLIDNFSRINISLTLDLSILSYICKKNLNIMLKKISHIIIALLVLVTTMGMTVSAHYCGGELKSVQLVTASDSCCGDSCDSCHNEIIKVKVEDDFTIQMINFDFTQDFSFLPAFIELLLVPAFAEEIEQLAYHKPPPLRIQTVLSNLQVYRL</sequence>
<dbReference type="EMBL" id="QQWG01000006">
    <property type="protein sequence ID" value="RRG22168.1"/>
    <property type="molecule type" value="Genomic_DNA"/>
</dbReference>
<feature type="transmembrane region" description="Helical" evidence="1">
    <location>
        <begin position="40"/>
        <end position="62"/>
    </location>
</feature>
<name>A0A425Y303_9BACT</name>
<dbReference type="AlphaFoldDB" id="A0A425Y303"/>
<evidence type="ECO:0000256" key="1">
    <source>
        <dbReference type="SAM" id="Phobius"/>
    </source>
</evidence>
<comment type="caution">
    <text evidence="2">The sequence shown here is derived from an EMBL/GenBank/DDBJ whole genome shotgun (WGS) entry which is preliminary data.</text>
</comment>
<keyword evidence="1" id="KW-1133">Transmembrane helix</keyword>
<reference evidence="2 3" key="1">
    <citation type="submission" date="2018-07" db="EMBL/GenBank/DDBJ databases">
        <title>Draft genome sequence of Ancylomarina sp. M1P.</title>
        <authorList>
            <person name="Yadav S."/>
            <person name="Villanueva L."/>
            <person name="Damste J.S.S."/>
        </authorList>
    </citation>
    <scope>NUCLEOTIDE SEQUENCE [LARGE SCALE GENOMIC DNA]</scope>
    <source>
        <strain evidence="2 3">M1P</strain>
    </source>
</reference>
<protein>
    <submittedName>
        <fullName evidence="2">Uncharacterized protein</fullName>
    </submittedName>
</protein>
<accession>A0A425Y303</accession>
<dbReference type="NCBIfam" id="NF047658">
    <property type="entry name" value="HYC_CC_PP"/>
    <property type="match status" value="1"/>
</dbReference>
<proteinExistence type="predicted"/>
<keyword evidence="1" id="KW-0812">Transmembrane</keyword>
<keyword evidence="3" id="KW-1185">Reference proteome</keyword>